<evidence type="ECO:0000256" key="11">
    <source>
        <dbReference type="ARBA" id="ARBA00022906"/>
    </source>
</evidence>
<dbReference type="SUPFAM" id="SSF160240">
    <property type="entry name" value="Cation efflux protein cytoplasmic domain-like"/>
    <property type="match status" value="1"/>
</dbReference>
<reference evidence="25" key="1">
    <citation type="submission" date="2025-08" db="UniProtKB">
        <authorList>
            <consortium name="Ensembl"/>
        </authorList>
    </citation>
    <scope>IDENTIFICATION</scope>
</reference>
<feature type="transmembrane region" description="Helical" evidence="22">
    <location>
        <begin position="37"/>
        <end position="61"/>
    </location>
</feature>
<comment type="catalytic activity">
    <reaction evidence="20">
        <text>Zn(2+)(in) + 2 H(+)(out) = Zn(2+)(out) + 2 H(+)(in)</text>
        <dbReference type="Rhea" id="RHEA:72627"/>
        <dbReference type="ChEBI" id="CHEBI:15378"/>
        <dbReference type="ChEBI" id="CHEBI:29105"/>
    </reaction>
</comment>
<proteinExistence type="inferred from homology"/>
<evidence type="ECO:0000256" key="8">
    <source>
        <dbReference type="ARBA" id="ARBA00022692"/>
    </source>
</evidence>
<dbReference type="GO" id="GO:0046872">
    <property type="term" value="F:metal ion binding"/>
    <property type="evidence" value="ECO:0007669"/>
    <property type="project" value="UniProtKB-KW"/>
</dbReference>
<evidence type="ECO:0000256" key="12">
    <source>
        <dbReference type="ARBA" id="ARBA00022989"/>
    </source>
</evidence>
<dbReference type="Pfam" id="PF01545">
    <property type="entry name" value="Cation_efflux"/>
    <property type="match status" value="1"/>
</dbReference>
<dbReference type="InterPro" id="IPR036837">
    <property type="entry name" value="Cation_efflux_CTD_sf"/>
</dbReference>
<evidence type="ECO:0000256" key="13">
    <source>
        <dbReference type="ARBA" id="ARBA00023065"/>
    </source>
</evidence>
<name>A0A8B9LP75_ASTMX</name>
<comment type="similarity">
    <text evidence="3">Belongs to the cation diffusion facilitator (CDF) transporter (TC 2.A.4) family. SLC30A subfamily.</text>
</comment>
<evidence type="ECO:0000256" key="20">
    <source>
        <dbReference type="ARBA" id="ARBA00048349"/>
    </source>
</evidence>
<dbReference type="GO" id="GO:0009749">
    <property type="term" value="P:response to glucose"/>
    <property type="evidence" value="ECO:0007669"/>
    <property type="project" value="TreeGrafter"/>
</dbReference>
<evidence type="ECO:0000256" key="4">
    <source>
        <dbReference type="ARBA" id="ARBA00011738"/>
    </source>
</evidence>
<feature type="compositionally biased region" description="Low complexity" evidence="21">
    <location>
        <begin position="165"/>
        <end position="176"/>
    </location>
</feature>
<evidence type="ECO:0000256" key="6">
    <source>
        <dbReference type="ARBA" id="ARBA00022449"/>
    </source>
</evidence>
<evidence type="ECO:0000256" key="9">
    <source>
        <dbReference type="ARBA" id="ARBA00022723"/>
    </source>
</evidence>
<evidence type="ECO:0000256" key="3">
    <source>
        <dbReference type="ARBA" id="ARBA00008873"/>
    </source>
</evidence>
<comment type="subunit">
    <text evidence="4">Homodimer.</text>
</comment>
<dbReference type="PANTHER" id="PTHR11562:SF37">
    <property type="entry name" value="PROTON-COUPLED ZINC ANTIPORTER SLC30A8"/>
    <property type="match status" value="1"/>
</dbReference>
<keyword evidence="13" id="KW-0406">Ion transport</keyword>
<feature type="region of interest" description="Disordered" evidence="21">
    <location>
        <begin position="165"/>
        <end position="214"/>
    </location>
</feature>
<keyword evidence="7" id="KW-1003">Cell membrane</keyword>
<dbReference type="InterPro" id="IPR058533">
    <property type="entry name" value="Cation_efflux_TM"/>
</dbReference>
<keyword evidence="6" id="KW-0050">Antiport</keyword>
<evidence type="ECO:0000256" key="15">
    <source>
        <dbReference type="ARBA" id="ARBA00023329"/>
    </source>
</evidence>
<feature type="domain" description="Cation efflux protein transmembrane" evidence="23">
    <location>
        <begin position="38"/>
        <end position="280"/>
    </location>
</feature>
<dbReference type="InterPro" id="IPR050681">
    <property type="entry name" value="CDF/SLC30A"/>
</dbReference>
<dbReference type="GO" id="GO:0030073">
    <property type="term" value="P:insulin secretion"/>
    <property type="evidence" value="ECO:0007669"/>
    <property type="project" value="TreeGrafter"/>
</dbReference>
<evidence type="ECO:0000256" key="21">
    <source>
        <dbReference type="SAM" id="MobiDB-lite"/>
    </source>
</evidence>
<evidence type="ECO:0000259" key="23">
    <source>
        <dbReference type="Pfam" id="PF01545"/>
    </source>
</evidence>
<dbReference type="Gene3D" id="1.20.1510.10">
    <property type="entry name" value="Cation efflux protein transmembrane domain"/>
    <property type="match status" value="1"/>
</dbReference>
<dbReference type="Proteomes" id="UP000694621">
    <property type="component" value="Unplaced"/>
</dbReference>
<feature type="transmembrane region" description="Helical" evidence="22">
    <location>
        <begin position="107"/>
        <end position="126"/>
    </location>
</feature>
<dbReference type="GO" id="GO:0005886">
    <property type="term" value="C:plasma membrane"/>
    <property type="evidence" value="ECO:0007669"/>
    <property type="project" value="UniProtKB-SubCell"/>
</dbReference>
<dbReference type="InterPro" id="IPR002524">
    <property type="entry name" value="Cation_efflux"/>
</dbReference>
<keyword evidence="9" id="KW-0479">Metal-binding</keyword>
<dbReference type="InterPro" id="IPR027469">
    <property type="entry name" value="Cation_efflux_TMD_sf"/>
</dbReference>
<dbReference type="PANTHER" id="PTHR11562">
    <property type="entry name" value="CATION EFFLUX PROTEIN/ ZINC TRANSPORTER"/>
    <property type="match status" value="1"/>
</dbReference>
<evidence type="ECO:0000256" key="18">
    <source>
        <dbReference type="ARBA" id="ARBA00040844"/>
    </source>
</evidence>
<evidence type="ECO:0000256" key="1">
    <source>
        <dbReference type="ARBA" id="ARBA00004638"/>
    </source>
</evidence>
<keyword evidence="12 22" id="KW-1133">Transmembrane helix</keyword>
<dbReference type="Pfam" id="PF16916">
    <property type="entry name" value="ZT_dimer"/>
    <property type="match status" value="1"/>
</dbReference>
<dbReference type="NCBIfam" id="TIGR01297">
    <property type="entry name" value="CDF"/>
    <property type="match status" value="1"/>
</dbReference>
<evidence type="ECO:0000256" key="16">
    <source>
        <dbReference type="ARBA" id="ARBA00033403"/>
    </source>
</evidence>
<comment type="subcellular location">
    <subcellularLocation>
        <location evidence="2">Cell membrane</location>
        <topology evidence="2">Multi-pass membrane protein</topology>
    </subcellularLocation>
    <subcellularLocation>
        <location evidence="1">Cytoplasmic vesicle</location>
        <location evidence="1">Secretory vesicle membrane</location>
        <topology evidence="1">Multi-pass membrane protein</topology>
    </subcellularLocation>
</comment>
<feature type="transmembrane region" description="Helical" evidence="22">
    <location>
        <begin position="251"/>
        <end position="272"/>
    </location>
</feature>
<dbReference type="AlphaFoldDB" id="A0A8B9LP75"/>
<dbReference type="GO" id="GO:0015297">
    <property type="term" value="F:antiporter activity"/>
    <property type="evidence" value="ECO:0007669"/>
    <property type="project" value="UniProtKB-KW"/>
</dbReference>
<feature type="transmembrane region" description="Helical" evidence="22">
    <location>
        <begin position="67"/>
        <end position="86"/>
    </location>
</feature>
<dbReference type="GO" id="GO:0030658">
    <property type="term" value="C:transport vesicle membrane"/>
    <property type="evidence" value="ECO:0007669"/>
    <property type="project" value="UniProtKB-SubCell"/>
</dbReference>
<protein>
    <recommendedName>
        <fullName evidence="18">Proton-coupled zinc antiporter SLC30A8</fullName>
    </recommendedName>
    <alternativeName>
        <fullName evidence="16">Solute carrier family 30 member 8</fullName>
    </alternativeName>
    <alternativeName>
        <fullName evidence="19">Zinc transporter 8</fullName>
    </alternativeName>
</protein>
<dbReference type="GO" id="GO:0010043">
    <property type="term" value="P:response to zinc ion"/>
    <property type="evidence" value="ECO:0007669"/>
    <property type="project" value="TreeGrafter"/>
</dbReference>
<keyword evidence="10" id="KW-0862">Zinc</keyword>
<evidence type="ECO:0000313" key="25">
    <source>
        <dbReference type="Ensembl" id="ENSAMXP00005054477.1"/>
    </source>
</evidence>
<sequence>FSVIFWDMVLKDSKHCHDSSRAFEDREKEKKVARKRLYIVSVVCLVFMVGEILGGYFAGSLAVMTDAAHLLVDFTSFIISLCSLWLSSRPATHTLNYGWHRAEILGALLSVFTIWLVTGVLVYLAVERLISDDYEIEGTVMLITSGCAVLANIIMALTLHQSGHGHSHGGLSSQGHGHSHSGAHSHEKKNGHSHAYANGDSHNPENKTTGKKTQENASVRAAFVHVIGDLLQSISVLVSALIIFFRPEYKMADPICTFLFSLFVLGTTFTIMRDILVVLMEGTPAGVDYREVRERLLSVKGVKAVHNLHIWALTMNQAVLSAHVAIDDATEPQVVLREITQSCFTTYSFHSVTIQLEQQEDQRPDCTLCQDPKN</sequence>
<keyword evidence="11" id="KW-0864">Zinc transport</keyword>
<evidence type="ECO:0000313" key="26">
    <source>
        <dbReference type="Proteomes" id="UP000694621"/>
    </source>
</evidence>
<keyword evidence="14 22" id="KW-0472">Membrane</keyword>
<evidence type="ECO:0000256" key="7">
    <source>
        <dbReference type="ARBA" id="ARBA00022475"/>
    </source>
</evidence>
<dbReference type="SUPFAM" id="SSF161111">
    <property type="entry name" value="Cation efflux protein transmembrane domain-like"/>
    <property type="match status" value="1"/>
</dbReference>
<dbReference type="InterPro" id="IPR027470">
    <property type="entry name" value="Cation_efflux_CTD"/>
</dbReference>
<accession>A0A8B9LP75</accession>
<comment type="function">
    <text evidence="17">Proton-coupled zinc ion antiporter mediating the entry of zinc into the lumen of pancreatic beta cell secretory granules, thereby regulating insulin secretion.</text>
</comment>
<evidence type="ECO:0000256" key="2">
    <source>
        <dbReference type="ARBA" id="ARBA00004651"/>
    </source>
</evidence>
<evidence type="ECO:0000259" key="24">
    <source>
        <dbReference type="Pfam" id="PF16916"/>
    </source>
</evidence>
<evidence type="ECO:0000256" key="22">
    <source>
        <dbReference type="SAM" id="Phobius"/>
    </source>
</evidence>
<dbReference type="Ensembl" id="ENSAMXT00005058907.1">
    <property type="protein sequence ID" value="ENSAMXP00005054477.1"/>
    <property type="gene ID" value="ENSAMXG00005024348.1"/>
</dbReference>
<keyword evidence="5" id="KW-0813">Transport</keyword>
<evidence type="ECO:0000256" key="19">
    <source>
        <dbReference type="ARBA" id="ARBA00042037"/>
    </source>
</evidence>
<feature type="transmembrane region" description="Helical" evidence="22">
    <location>
        <begin position="221"/>
        <end position="245"/>
    </location>
</feature>
<organism evidence="25 26">
    <name type="scientific">Astyanax mexicanus</name>
    <name type="common">Blind cave fish</name>
    <name type="synonym">Astyanax fasciatus mexicanus</name>
    <dbReference type="NCBI Taxonomy" id="7994"/>
    <lineage>
        <taxon>Eukaryota</taxon>
        <taxon>Metazoa</taxon>
        <taxon>Chordata</taxon>
        <taxon>Craniata</taxon>
        <taxon>Vertebrata</taxon>
        <taxon>Euteleostomi</taxon>
        <taxon>Actinopterygii</taxon>
        <taxon>Neopterygii</taxon>
        <taxon>Teleostei</taxon>
        <taxon>Ostariophysi</taxon>
        <taxon>Characiformes</taxon>
        <taxon>Characoidei</taxon>
        <taxon>Acestrorhamphidae</taxon>
        <taxon>Acestrorhamphinae</taxon>
        <taxon>Astyanax</taxon>
    </lineage>
</organism>
<evidence type="ECO:0000256" key="17">
    <source>
        <dbReference type="ARBA" id="ARBA00037214"/>
    </source>
</evidence>
<feature type="domain" description="Cation efflux protein cytoplasmic" evidence="24">
    <location>
        <begin position="285"/>
        <end position="358"/>
    </location>
</feature>
<keyword evidence="15" id="KW-0968">Cytoplasmic vesicle</keyword>
<evidence type="ECO:0000256" key="14">
    <source>
        <dbReference type="ARBA" id="ARBA00023136"/>
    </source>
</evidence>
<evidence type="ECO:0000256" key="10">
    <source>
        <dbReference type="ARBA" id="ARBA00022833"/>
    </source>
</evidence>
<dbReference type="GO" id="GO:0005385">
    <property type="term" value="F:zinc ion transmembrane transporter activity"/>
    <property type="evidence" value="ECO:0007669"/>
    <property type="project" value="TreeGrafter"/>
</dbReference>
<feature type="transmembrane region" description="Helical" evidence="22">
    <location>
        <begin position="138"/>
        <end position="159"/>
    </location>
</feature>
<keyword evidence="8 22" id="KW-0812">Transmembrane</keyword>
<evidence type="ECO:0000256" key="5">
    <source>
        <dbReference type="ARBA" id="ARBA00022448"/>
    </source>
</evidence>